<comment type="caution">
    <text evidence="1">The sequence shown here is derived from an EMBL/GenBank/DDBJ whole genome shotgun (WGS) entry which is preliminary data.</text>
</comment>
<dbReference type="Gene3D" id="1.10.10.10">
    <property type="entry name" value="Winged helix-like DNA-binding domain superfamily/Winged helix DNA-binding domain"/>
    <property type="match status" value="1"/>
</dbReference>
<organism evidence="1 2">
    <name type="scientific">Apibacter muscae</name>
    <dbReference type="NCBI Taxonomy" id="2509004"/>
    <lineage>
        <taxon>Bacteria</taxon>
        <taxon>Pseudomonadati</taxon>
        <taxon>Bacteroidota</taxon>
        <taxon>Flavobacteriia</taxon>
        <taxon>Flavobacteriales</taxon>
        <taxon>Weeksellaceae</taxon>
        <taxon>Apibacter</taxon>
    </lineage>
</organism>
<protein>
    <submittedName>
        <fullName evidence="1">Rrf2 family transcriptional regulator</fullName>
    </submittedName>
</protein>
<dbReference type="InterPro" id="IPR036388">
    <property type="entry name" value="WH-like_DNA-bd_sf"/>
</dbReference>
<dbReference type="NCBIfam" id="TIGR00738">
    <property type="entry name" value="rrf2_super"/>
    <property type="match status" value="1"/>
</dbReference>
<accession>A0A563D8Y3</accession>
<dbReference type="OrthoDB" id="9808360at2"/>
<dbReference type="EMBL" id="SELH01000025">
    <property type="protein sequence ID" value="TWP26577.1"/>
    <property type="molecule type" value="Genomic_DNA"/>
</dbReference>
<dbReference type="InterPro" id="IPR036390">
    <property type="entry name" value="WH_DNA-bd_sf"/>
</dbReference>
<dbReference type="PANTHER" id="PTHR33221">
    <property type="entry name" value="WINGED HELIX-TURN-HELIX TRANSCRIPTIONAL REGULATOR, RRF2 FAMILY"/>
    <property type="match status" value="1"/>
</dbReference>
<reference evidence="1 2" key="1">
    <citation type="submission" date="2019-02" db="EMBL/GenBank/DDBJ databases">
        <title>Apibacter muscae sp. nov.: a novel member of the house fly microbiota.</title>
        <authorList>
            <person name="Park R."/>
        </authorList>
    </citation>
    <scope>NUCLEOTIDE SEQUENCE [LARGE SCALE GENOMIC DNA]</scope>
    <source>
        <strain evidence="1 2">AL1</strain>
    </source>
</reference>
<dbReference type="Proteomes" id="UP000319499">
    <property type="component" value="Unassembled WGS sequence"/>
</dbReference>
<dbReference type="SUPFAM" id="SSF46785">
    <property type="entry name" value="Winged helix' DNA-binding domain"/>
    <property type="match status" value="1"/>
</dbReference>
<sequence>MFSKSCEYAIRSCLFIAIKSSNNYKVGIREISNEINSPIAFTAKILQKLGKNHLIKSLKGPKGGFYLEGKDLENIKLSHVVSAIDGESVYKGCALGLPKCSETQPCPVHFKFKSIREELSKMLLSTSLKDLIDGLDRGETFLKIK</sequence>
<dbReference type="AlphaFoldDB" id="A0A563D8Y3"/>
<keyword evidence="2" id="KW-1185">Reference proteome</keyword>
<dbReference type="GO" id="GO:0003700">
    <property type="term" value="F:DNA-binding transcription factor activity"/>
    <property type="evidence" value="ECO:0007669"/>
    <property type="project" value="TreeGrafter"/>
</dbReference>
<evidence type="ECO:0000313" key="2">
    <source>
        <dbReference type="Proteomes" id="UP000319499"/>
    </source>
</evidence>
<name>A0A563D8Y3_9FLAO</name>
<dbReference type="InterPro" id="IPR000944">
    <property type="entry name" value="Tscrpt_reg_Rrf2"/>
</dbReference>
<dbReference type="PROSITE" id="PS51197">
    <property type="entry name" value="HTH_RRF2_2"/>
    <property type="match status" value="1"/>
</dbReference>
<dbReference type="PANTHER" id="PTHR33221:SF15">
    <property type="entry name" value="HTH-TYPE TRANSCRIPTIONAL REGULATOR YWGB-RELATED"/>
    <property type="match status" value="1"/>
</dbReference>
<dbReference type="RefSeq" id="WP_146262997.1">
    <property type="nucleotide sequence ID" value="NZ_SELG01000041.1"/>
</dbReference>
<dbReference type="Pfam" id="PF02082">
    <property type="entry name" value="Rrf2"/>
    <property type="match status" value="1"/>
</dbReference>
<dbReference type="GO" id="GO:0005829">
    <property type="term" value="C:cytosol"/>
    <property type="evidence" value="ECO:0007669"/>
    <property type="project" value="TreeGrafter"/>
</dbReference>
<evidence type="ECO:0000313" key="1">
    <source>
        <dbReference type="EMBL" id="TWP26577.1"/>
    </source>
</evidence>
<proteinExistence type="predicted"/>
<gene>
    <name evidence="1" type="ORF">ETU09_08425</name>
</gene>